<evidence type="ECO:0000313" key="5">
    <source>
        <dbReference type="Proteomes" id="UP001501138"/>
    </source>
</evidence>
<proteinExistence type="predicted"/>
<evidence type="ECO:0000313" key="4">
    <source>
        <dbReference type="EMBL" id="GAA1739695.1"/>
    </source>
</evidence>
<gene>
    <name evidence="4" type="ORF">GCM10009809_38900</name>
</gene>
<keyword evidence="4" id="KW-0238">DNA-binding</keyword>
<evidence type="ECO:0000256" key="1">
    <source>
        <dbReference type="SAM" id="MobiDB-lite"/>
    </source>
</evidence>
<organism evidence="4 5">
    <name type="scientific">Isoptericola hypogeus</name>
    <dbReference type="NCBI Taxonomy" id="300179"/>
    <lineage>
        <taxon>Bacteria</taxon>
        <taxon>Bacillati</taxon>
        <taxon>Actinomycetota</taxon>
        <taxon>Actinomycetes</taxon>
        <taxon>Micrococcales</taxon>
        <taxon>Promicromonosporaceae</taxon>
        <taxon>Isoptericola</taxon>
    </lineage>
</organism>
<dbReference type="RefSeq" id="WP_344250502.1">
    <property type="nucleotide sequence ID" value="NZ_BAAAPM010000009.1"/>
</dbReference>
<name>A0ABN2JUS8_9MICO</name>
<feature type="domain" description="Rv2175c C-terminal" evidence="2">
    <location>
        <begin position="84"/>
        <end position="136"/>
    </location>
</feature>
<dbReference type="Pfam" id="PF21531">
    <property type="entry name" value="Rv2175c_wHTH"/>
    <property type="match status" value="1"/>
</dbReference>
<feature type="region of interest" description="Disordered" evidence="1">
    <location>
        <begin position="1"/>
        <end position="20"/>
    </location>
</feature>
<dbReference type="Proteomes" id="UP001501138">
    <property type="component" value="Unassembled WGS sequence"/>
</dbReference>
<dbReference type="GO" id="GO:0003677">
    <property type="term" value="F:DNA binding"/>
    <property type="evidence" value="ECO:0007669"/>
    <property type="project" value="UniProtKB-KW"/>
</dbReference>
<evidence type="ECO:0000259" key="2">
    <source>
        <dbReference type="Pfam" id="PF18367"/>
    </source>
</evidence>
<feature type="domain" description="DNA-binding protein Rv2175c wHTH" evidence="3">
    <location>
        <begin position="25"/>
        <end position="71"/>
    </location>
</feature>
<dbReference type="InterPro" id="IPR048576">
    <property type="entry name" value="Rv2175c_wHTH"/>
</dbReference>
<dbReference type="EMBL" id="BAAAPM010000009">
    <property type="protein sequence ID" value="GAA1739695.1"/>
    <property type="molecule type" value="Genomic_DNA"/>
</dbReference>
<reference evidence="4 5" key="1">
    <citation type="journal article" date="2019" name="Int. J. Syst. Evol. Microbiol.">
        <title>The Global Catalogue of Microorganisms (GCM) 10K type strain sequencing project: providing services to taxonomists for standard genome sequencing and annotation.</title>
        <authorList>
            <consortium name="The Broad Institute Genomics Platform"/>
            <consortium name="The Broad Institute Genome Sequencing Center for Infectious Disease"/>
            <person name="Wu L."/>
            <person name="Ma J."/>
        </authorList>
    </citation>
    <scope>NUCLEOTIDE SEQUENCE [LARGE SCALE GENOMIC DNA]</scope>
    <source>
        <strain evidence="4 5">JCM 15589</strain>
    </source>
</reference>
<keyword evidence="5" id="KW-1185">Reference proteome</keyword>
<dbReference type="Pfam" id="PF18367">
    <property type="entry name" value="Rv2175c_C"/>
    <property type="match status" value="1"/>
</dbReference>
<dbReference type="InterPro" id="IPR041098">
    <property type="entry name" value="Rv2175c_C"/>
</dbReference>
<protein>
    <submittedName>
        <fullName evidence="4">Rv2175c family DNA-binding protein</fullName>
    </submittedName>
</protein>
<evidence type="ECO:0000259" key="3">
    <source>
        <dbReference type="Pfam" id="PF21531"/>
    </source>
</evidence>
<sequence>MSDASPAPARPTDHDGPAPLDSLVEAWLTLPDVAEELGTDVGKVRRLVAERELVGVKRGERKTFQVPAAFLVTTDEDGTQVLAALRGTVLVLSDAGLPDVEILRWLFEPEPSIGTTPIEALRAGRKHEVRRVAQTVG</sequence>
<accession>A0ABN2JUS8</accession>
<comment type="caution">
    <text evidence="4">The sequence shown here is derived from an EMBL/GenBank/DDBJ whole genome shotgun (WGS) entry which is preliminary data.</text>
</comment>